<gene>
    <name evidence="1" type="ORF">SAMN05660324_1320</name>
</gene>
<dbReference type="AlphaFoldDB" id="A0A1G7Q2E6"/>
<sequence length="174" mass="17259">MPMAKRTPLGAVGKGRRGISTGGWVLRGAAAGAAGTTVLNTVTYLDMVLRGRGTSDTPEQTVEALADKAHVQIPGEGDTRDNRVAGLGPLTGIAAGVGVGVLAGLARAAGFRPAPVVGGLAATVGALVGANGPMAALGISDPRTWSATDWASDVVPHLAYGFATHATLAALDRA</sequence>
<keyword evidence="2" id="KW-1185">Reference proteome</keyword>
<protein>
    <submittedName>
        <fullName evidence="1">Uncharacterized protein</fullName>
    </submittedName>
</protein>
<accession>A0A1G7Q2E6</accession>
<evidence type="ECO:0000313" key="1">
    <source>
        <dbReference type="EMBL" id="SDF92684.1"/>
    </source>
</evidence>
<organism evidence="1 2">
    <name type="scientific">Klenkia brasiliensis</name>
    <dbReference type="NCBI Taxonomy" id="333142"/>
    <lineage>
        <taxon>Bacteria</taxon>
        <taxon>Bacillati</taxon>
        <taxon>Actinomycetota</taxon>
        <taxon>Actinomycetes</taxon>
        <taxon>Geodermatophilales</taxon>
        <taxon>Geodermatophilaceae</taxon>
        <taxon>Klenkia</taxon>
    </lineage>
</organism>
<dbReference type="EMBL" id="FNCF01000002">
    <property type="protein sequence ID" value="SDF92684.1"/>
    <property type="molecule type" value="Genomic_DNA"/>
</dbReference>
<reference evidence="2" key="1">
    <citation type="submission" date="2016-10" db="EMBL/GenBank/DDBJ databases">
        <authorList>
            <person name="Varghese N."/>
            <person name="Submissions S."/>
        </authorList>
    </citation>
    <scope>NUCLEOTIDE SEQUENCE [LARGE SCALE GENOMIC DNA]</scope>
    <source>
        <strain evidence="2">DSM 44526</strain>
    </source>
</reference>
<name>A0A1G7Q2E6_9ACTN</name>
<dbReference type="Proteomes" id="UP000198863">
    <property type="component" value="Unassembled WGS sequence"/>
</dbReference>
<evidence type="ECO:0000313" key="2">
    <source>
        <dbReference type="Proteomes" id="UP000198863"/>
    </source>
</evidence>
<proteinExistence type="predicted"/>